<dbReference type="PROSITE" id="PS50920">
    <property type="entry name" value="SOLCAR"/>
    <property type="match status" value="3"/>
</dbReference>
<dbReference type="Proteomes" id="UP000019335">
    <property type="component" value="Chromosome 8"/>
</dbReference>
<feature type="repeat" description="Solcar" evidence="9">
    <location>
        <begin position="286"/>
        <end position="374"/>
    </location>
</feature>
<evidence type="ECO:0000256" key="9">
    <source>
        <dbReference type="PROSITE-ProRule" id="PRU00282"/>
    </source>
</evidence>
<sequence>MGHSLEAVQRKSPRFNCLHCLRPFAINILMIAVMLWSNTATMADAGDVGGRHVLGSVSKAKAIPKSGDAASPPNPSQNEQALARQKQLYSLFAGGFAGAVASSITCPIEVVKTQLQSSRVGGGSNPFRVAREILAADGFKGFFRGLPPTLVGIIPARATYFWAYSTSKQALMPSLGDNTLTHILSGIAAGVTGNTITNPIWMVKTRMQLMADGAVGQMAYTSYRNAITRIYREEGLKGFWKGLSASYWGCSEGCIQFVVYEKLKKQLLVRNNDKRRAEGLEAKEDLPPTFTLAAAAFSKFVATTATYPHEVVRTRLREQARNGAFKYRSMWQSLRLIAKEEGRRGLYAGMGTHVARVVPNTAIMFLSFELVNSFLGKRFAEKQQAQDAAQLVGDEAELGFPEPEED</sequence>
<gene>
    <name evidence="11" type="ORF">Naga_100001g68</name>
</gene>
<evidence type="ECO:0000256" key="6">
    <source>
        <dbReference type="ARBA" id="ARBA00022989"/>
    </source>
</evidence>
<keyword evidence="4" id="KW-0677">Repeat</keyword>
<dbReference type="Gene3D" id="1.50.40.10">
    <property type="entry name" value="Mitochondrial carrier domain"/>
    <property type="match status" value="2"/>
</dbReference>
<evidence type="ECO:0000313" key="11">
    <source>
        <dbReference type="EMBL" id="EWM26615.1"/>
    </source>
</evidence>
<keyword evidence="3 9" id="KW-0812">Transmembrane</keyword>
<dbReference type="GO" id="GO:0015218">
    <property type="term" value="F:pyrimidine nucleotide transmembrane transporter activity"/>
    <property type="evidence" value="ECO:0007669"/>
    <property type="project" value="InterPro"/>
</dbReference>
<dbReference type="InterPro" id="IPR018108">
    <property type="entry name" value="MCP_transmembrane"/>
</dbReference>
<evidence type="ECO:0000256" key="2">
    <source>
        <dbReference type="ARBA" id="ARBA00022448"/>
    </source>
</evidence>
<keyword evidence="2 10" id="KW-0813">Transport</keyword>
<keyword evidence="12" id="KW-1185">Reference proteome</keyword>
<dbReference type="GO" id="GO:1990519">
    <property type="term" value="P:pyrimidine nucleotide import into mitochondrion"/>
    <property type="evidence" value="ECO:0007669"/>
    <property type="project" value="TreeGrafter"/>
</dbReference>
<comment type="subcellular location">
    <subcellularLocation>
        <location evidence="1">Mitochondrion inner membrane</location>
        <topology evidence="1">Multi-pass membrane protein</topology>
    </subcellularLocation>
</comment>
<dbReference type="SUPFAM" id="SSF103506">
    <property type="entry name" value="Mitochondrial carrier"/>
    <property type="match status" value="1"/>
</dbReference>
<reference evidence="11 12" key="1">
    <citation type="journal article" date="2014" name="Mol. Plant">
        <title>Chromosome Scale Genome Assembly and Transcriptome Profiling of Nannochloropsis gaditana in Nitrogen Depletion.</title>
        <authorList>
            <person name="Corteggiani Carpinelli E."/>
            <person name="Telatin A."/>
            <person name="Vitulo N."/>
            <person name="Forcato C."/>
            <person name="D'Angelo M."/>
            <person name="Schiavon R."/>
            <person name="Vezzi A."/>
            <person name="Giacometti G.M."/>
            <person name="Morosinotto T."/>
            <person name="Valle G."/>
        </authorList>
    </citation>
    <scope>NUCLEOTIDE SEQUENCE [LARGE SCALE GENOMIC DNA]</scope>
    <source>
        <strain evidence="11 12">B-31</strain>
    </source>
</reference>
<name>W7THZ5_9STRA</name>
<proteinExistence type="inferred from homology"/>
<evidence type="ECO:0000256" key="4">
    <source>
        <dbReference type="ARBA" id="ARBA00022737"/>
    </source>
</evidence>
<evidence type="ECO:0000256" key="1">
    <source>
        <dbReference type="ARBA" id="ARBA00004448"/>
    </source>
</evidence>
<dbReference type="InterPro" id="IPR002067">
    <property type="entry name" value="MCP"/>
</dbReference>
<keyword evidence="8 9" id="KW-0472">Membrane</keyword>
<dbReference type="GO" id="GO:0005743">
    <property type="term" value="C:mitochondrial inner membrane"/>
    <property type="evidence" value="ECO:0007669"/>
    <property type="project" value="UniProtKB-SubCell"/>
</dbReference>
<evidence type="ECO:0000256" key="7">
    <source>
        <dbReference type="ARBA" id="ARBA00023128"/>
    </source>
</evidence>
<dbReference type="PRINTS" id="PR00926">
    <property type="entry name" value="MITOCARRIER"/>
</dbReference>
<dbReference type="OrthoDB" id="428293at2759"/>
<dbReference type="PANTHER" id="PTHR45829">
    <property type="entry name" value="MITOCHONDRIAL CARRIER PROTEIN RIM2"/>
    <property type="match status" value="1"/>
</dbReference>
<comment type="caution">
    <text evidence="11">The sequence shown here is derived from an EMBL/GenBank/DDBJ whole genome shotgun (WGS) entry which is preliminary data.</text>
</comment>
<dbReference type="Pfam" id="PF00153">
    <property type="entry name" value="Mito_carr"/>
    <property type="match status" value="3"/>
</dbReference>
<feature type="repeat" description="Solcar" evidence="9">
    <location>
        <begin position="177"/>
        <end position="266"/>
    </location>
</feature>
<evidence type="ECO:0000256" key="8">
    <source>
        <dbReference type="ARBA" id="ARBA00023136"/>
    </source>
</evidence>
<dbReference type="PANTHER" id="PTHR45829:SF4">
    <property type="entry name" value="MITOCHONDRIAL CARRIER PROTEIN RIM2"/>
    <property type="match status" value="1"/>
</dbReference>
<keyword evidence="6" id="KW-1133">Transmembrane helix</keyword>
<keyword evidence="5" id="KW-0999">Mitochondrion inner membrane</keyword>
<feature type="repeat" description="Solcar" evidence="9">
    <location>
        <begin position="85"/>
        <end position="170"/>
    </location>
</feature>
<dbReference type="EMBL" id="AZIL01000609">
    <property type="protein sequence ID" value="EWM26615.1"/>
    <property type="molecule type" value="Genomic_DNA"/>
</dbReference>
<keyword evidence="7" id="KW-0496">Mitochondrion</keyword>
<dbReference type="InterPro" id="IPR023395">
    <property type="entry name" value="MCP_dom_sf"/>
</dbReference>
<evidence type="ECO:0000256" key="3">
    <source>
        <dbReference type="ARBA" id="ARBA00022692"/>
    </source>
</evidence>
<protein>
    <submittedName>
        <fullName evidence="11">Solute carrier family member 36</fullName>
    </submittedName>
</protein>
<evidence type="ECO:0000256" key="5">
    <source>
        <dbReference type="ARBA" id="ARBA00022792"/>
    </source>
</evidence>
<accession>W7THZ5</accession>
<organism evidence="11 12">
    <name type="scientific">Nannochloropsis gaditana</name>
    <dbReference type="NCBI Taxonomy" id="72520"/>
    <lineage>
        <taxon>Eukaryota</taxon>
        <taxon>Sar</taxon>
        <taxon>Stramenopiles</taxon>
        <taxon>Ochrophyta</taxon>
        <taxon>Eustigmatophyceae</taxon>
        <taxon>Eustigmatales</taxon>
        <taxon>Monodopsidaceae</taxon>
        <taxon>Nannochloropsis</taxon>
    </lineage>
</organism>
<evidence type="ECO:0000313" key="12">
    <source>
        <dbReference type="Proteomes" id="UP000019335"/>
    </source>
</evidence>
<evidence type="ECO:0000256" key="10">
    <source>
        <dbReference type="RuleBase" id="RU000488"/>
    </source>
</evidence>
<dbReference type="AlphaFoldDB" id="W7THZ5"/>
<comment type="similarity">
    <text evidence="10">Belongs to the mitochondrial carrier (TC 2.A.29) family.</text>
</comment>
<dbReference type="InterPro" id="IPR049562">
    <property type="entry name" value="SLC25A33/36-like"/>
</dbReference>